<dbReference type="RefSeq" id="WP_147866981.1">
    <property type="nucleotide sequence ID" value="NZ_CP036264.1"/>
</dbReference>
<reference evidence="1 2" key="1">
    <citation type="submission" date="2019-02" db="EMBL/GenBank/DDBJ databases">
        <title>Planctomycetal bacteria perform biofilm scaping via a novel small molecule.</title>
        <authorList>
            <person name="Jeske O."/>
            <person name="Boedeker C."/>
            <person name="Wiegand S."/>
            <person name="Breitling P."/>
            <person name="Kallscheuer N."/>
            <person name="Jogler M."/>
            <person name="Rohde M."/>
            <person name="Petersen J."/>
            <person name="Medema M.H."/>
            <person name="Surup F."/>
            <person name="Jogler C."/>
        </authorList>
    </citation>
    <scope>NUCLEOTIDE SEQUENCE [LARGE SCALE GENOMIC DNA]</scope>
    <source>
        <strain evidence="1 2">Mal15</strain>
    </source>
</reference>
<dbReference type="Proteomes" id="UP000321353">
    <property type="component" value="Chromosome"/>
</dbReference>
<evidence type="ECO:0000313" key="1">
    <source>
        <dbReference type="EMBL" id="QEF97274.1"/>
    </source>
</evidence>
<dbReference type="KEGG" id="smam:Mal15_13130"/>
<sequence>MKHSIHHRSLSLGIFALTVLASWISNRHTLGDDLTDAFAKPTTVQIADQSVTLPPPTLAADLDSDAQQRRITPLLRGLSFKQFARDSVVAPVRIYLRYITNEAGDRVGHDVHMIFIIHESLQTFSDQNIAKRLSGEASDDATAQTSSDVSAETLQSLGIDDAGPEVRYRNVEFELLDKIQLTGLLRIAQQSSATQNRIDVSLVETFDNRWRFTDGRESDATGSSGEYSGFQGWLTATSLAGMDAVFVEARFVMHEPKRWFAGSNYVRSKLPLVLQEAARDLRRRFKAGP</sequence>
<gene>
    <name evidence="1" type="ORF">Mal15_13130</name>
</gene>
<proteinExistence type="predicted"/>
<dbReference type="EMBL" id="CP036264">
    <property type="protein sequence ID" value="QEF97274.1"/>
    <property type="molecule type" value="Genomic_DNA"/>
</dbReference>
<keyword evidence="2" id="KW-1185">Reference proteome</keyword>
<accession>A0A5B9MCD8</accession>
<protein>
    <submittedName>
        <fullName evidence="1">Uncharacterized protein</fullName>
    </submittedName>
</protein>
<organism evidence="1 2">
    <name type="scientific">Stieleria maiorica</name>
    <dbReference type="NCBI Taxonomy" id="2795974"/>
    <lineage>
        <taxon>Bacteria</taxon>
        <taxon>Pseudomonadati</taxon>
        <taxon>Planctomycetota</taxon>
        <taxon>Planctomycetia</taxon>
        <taxon>Pirellulales</taxon>
        <taxon>Pirellulaceae</taxon>
        <taxon>Stieleria</taxon>
    </lineage>
</organism>
<dbReference type="AlphaFoldDB" id="A0A5B9MCD8"/>
<evidence type="ECO:0000313" key="2">
    <source>
        <dbReference type="Proteomes" id="UP000321353"/>
    </source>
</evidence>
<name>A0A5B9MCD8_9BACT</name>